<dbReference type="InterPro" id="IPR025332">
    <property type="entry name" value="DUF4238"/>
</dbReference>
<name>A0A9P3PW09_LYOSH</name>
<dbReference type="EMBL" id="BRPK01000011">
    <property type="protein sequence ID" value="GLB42241.1"/>
    <property type="molecule type" value="Genomic_DNA"/>
</dbReference>
<organism evidence="1 2">
    <name type="scientific">Lyophyllum shimeji</name>
    <name type="common">Hon-shimeji</name>
    <name type="synonym">Tricholoma shimeji</name>
    <dbReference type="NCBI Taxonomy" id="47721"/>
    <lineage>
        <taxon>Eukaryota</taxon>
        <taxon>Fungi</taxon>
        <taxon>Dikarya</taxon>
        <taxon>Basidiomycota</taxon>
        <taxon>Agaricomycotina</taxon>
        <taxon>Agaricomycetes</taxon>
        <taxon>Agaricomycetidae</taxon>
        <taxon>Agaricales</taxon>
        <taxon>Tricholomatineae</taxon>
        <taxon>Lyophyllaceae</taxon>
        <taxon>Lyophyllum</taxon>
    </lineage>
</organism>
<dbReference type="Proteomes" id="UP001063166">
    <property type="component" value="Unassembled WGS sequence"/>
</dbReference>
<dbReference type="OrthoDB" id="5340163at2759"/>
<evidence type="ECO:0000313" key="1">
    <source>
        <dbReference type="EMBL" id="GLB42241.1"/>
    </source>
</evidence>
<reference evidence="1" key="1">
    <citation type="submission" date="2022-07" db="EMBL/GenBank/DDBJ databases">
        <title>The genome of Lyophyllum shimeji provides insight into the initial evolution of ectomycorrhizal fungal genome.</title>
        <authorList>
            <person name="Kobayashi Y."/>
            <person name="Shibata T."/>
            <person name="Hirakawa H."/>
            <person name="Shigenobu S."/>
            <person name="Nishiyama T."/>
            <person name="Yamada A."/>
            <person name="Hasebe M."/>
            <person name="Kawaguchi M."/>
        </authorList>
    </citation>
    <scope>NUCLEOTIDE SEQUENCE</scope>
    <source>
        <strain evidence="1">AT787</strain>
    </source>
</reference>
<proteinExistence type="predicted"/>
<dbReference type="AlphaFoldDB" id="A0A9P3PW09"/>
<sequence length="635" mass="72469">MLPTPAKDPYYHLIPLFVLRRYQVESPSRSSNLKSARRRYRRPVQRGVESIFVYDIPTSTLSNKPFNRVYGSPDLYRDVSVEVDISALEEGLFALENHTSRIIEDLHLHKHGEFMLKRKDWYYLMKYLFIMHYRQTKLSSSYPREDYTRDGALPPWLWNLQEQHVIKTMADVWLFTMRYYMDTPHSLICQHAGEIHEKYGRDVVAKGVPDSHVEHRDALAYATQAQEYSPGFWEASEGTEFLLSHNGFGLEEGDCFMPSMTMHRIFVLSPRFAIVLRHNRMLSDSFLKSPSMGSKFADIKQHLPRLTCMDEAAEDEADIFAFRLTRLTKAQMQDFNSVILSKVAGDGSITFSSKEYILGVIQTHCRLLEHASDCTKYEPLIDALSPPTIFFDPPAGSATLTSNTNLYVALSNWYTLATKHMIGRDGMCVLDITVSTAGVSTATEYRALLELPVYKLLQKPIPKPTSRPSIARPSALPKNAIRVSVYTAEYATPDNEFRHVLAGIMDGSLTFRSRYDNAHRIFAMCNMSIHEGNPFATEVRRLTGFCIYNFRLASSPPPDFCPKPHAQIVESLSTTQSTTFFEVLDELMDKMGVEPGLVSLSRFLSDVVALRFLTWIVQNRQDTLPTLLPDINVMK</sequence>
<accession>A0A9P3PW09</accession>
<comment type="caution">
    <text evidence="1">The sequence shown here is derived from an EMBL/GenBank/DDBJ whole genome shotgun (WGS) entry which is preliminary data.</text>
</comment>
<protein>
    <submittedName>
        <fullName evidence="1">Uncharacterized protein</fullName>
    </submittedName>
</protein>
<dbReference type="Pfam" id="PF14022">
    <property type="entry name" value="DUF4238"/>
    <property type="match status" value="1"/>
</dbReference>
<gene>
    <name evidence="1" type="ORF">LshimejAT787_1102560</name>
</gene>
<keyword evidence="2" id="KW-1185">Reference proteome</keyword>
<evidence type="ECO:0000313" key="2">
    <source>
        <dbReference type="Proteomes" id="UP001063166"/>
    </source>
</evidence>